<accession>A0AA96ZRX5</accession>
<evidence type="ECO:0000313" key="1">
    <source>
        <dbReference type="EMBL" id="WNY22789.1"/>
    </source>
</evidence>
<dbReference type="AlphaFoldDB" id="A0AA96ZRX5"/>
<keyword evidence="2" id="KW-1185">Reference proteome</keyword>
<evidence type="ECO:0000313" key="2">
    <source>
        <dbReference type="Proteomes" id="UP001302978"/>
    </source>
</evidence>
<reference evidence="1 2" key="1">
    <citation type="submission" date="2023-07" db="EMBL/GenBank/DDBJ databases">
        <title>Closed genoem sequence of Methanomicrococcus sp. Hf6.</title>
        <authorList>
            <person name="Poehlein A."/>
            <person name="Protasov E."/>
            <person name="Platt K."/>
            <person name="Reeh H."/>
            <person name="Daniel R."/>
            <person name="Brune A."/>
        </authorList>
    </citation>
    <scope>NUCLEOTIDE SEQUENCE [LARGE SCALE GENOMIC DNA]</scope>
    <source>
        <strain evidence="1 2">Hf6</strain>
    </source>
</reference>
<sequence>MIHFIFCFLNFFKTSFLKLLFLSGRFIKILLGYASQNFRLAREGGVCKKSLRDFSGFADLQLEGGVCLQLEGGVCLQLE</sequence>
<dbReference type="Proteomes" id="UP001302978">
    <property type="component" value="Chromosome"/>
</dbReference>
<gene>
    <name evidence="1" type="ORF">MmiHf6_00740</name>
</gene>
<dbReference type="KEGG" id="mehf:MmiHf6_00740"/>
<organism evidence="1 2">
    <name type="scientific">Methanimicrococcus hongohii</name>
    <dbReference type="NCBI Taxonomy" id="3028295"/>
    <lineage>
        <taxon>Archaea</taxon>
        <taxon>Methanobacteriati</taxon>
        <taxon>Methanobacteriota</taxon>
        <taxon>Stenosarchaea group</taxon>
        <taxon>Methanomicrobia</taxon>
        <taxon>Methanosarcinales</taxon>
        <taxon>Methanosarcinaceae</taxon>
        <taxon>Methanimicrococcus</taxon>
    </lineage>
</organism>
<protein>
    <submittedName>
        <fullName evidence="1">Uncharacterized protein</fullName>
    </submittedName>
</protein>
<proteinExistence type="predicted"/>
<dbReference type="EMBL" id="CP131059">
    <property type="protein sequence ID" value="WNY22789.1"/>
    <property type="molecule type" value="Genomic_DNA"/>
</dbReference>
<name>A0AA96ZRX5_9EURY</name>